<evidence type="ECO:0000259" key="3">
    <source>
        <dbReference type="Pfam" id="PF20013"/>
    </source>
</evidence>
<dbReference type="Proteomes" id="UP000317421">
    <property type="component" value="Unassembled WGS sequence"/>
</dbReference>
<evidence type="ECO:0000313" key="6">
    <source>
        <dbReference type="Proteomes" id="UP000317421"/>
    </source>
</evidence>
<organism evidence="5 6">
    <name type="scientific">Botrimarina colliarenosi</name>
    <dbReference type="NCBI Taxonomy" id="2528001"/>
    <lineage>
        <taxon>Bacteria</taxon>
        <taxon>Pseudomonadati</taxon>
        <taxon>Planctomycetota</taxon>
        <taxon>Planctomycetia</taxon>
        <taxon>Pirellulales</taxon>
        <taxon>Lacipirellulaceae</taxon>
        <taxon>Botrimarina</taxon>
    </lineage>
</organism>
<feature type="domain" description="GTPase-associated protein 1 middle" evidence="4">
    <location>
        <begin position="118"/>
        <end position="217"/>
    </location>
</feature>
<name>A0A5C6AMG9_9BACT</name>
<dbReference type="Pfam" id="PF20013">
    <property type="entry name" value="GAP1-N2"/>
    <property type="match status" value="1"/>
</dbReference>
<evidence type="ECO:0000256" key="1">
    <source>
        <dbReference type="SAM" id="MobiDB-lite"/>
    </source>
</evidence>
<keyword evidence="2" id="KW-0472">Membrane</keyword>
<protein>
    <submittedName>
        <fullName evidence="5">Uncharacterized protein</fullName>
    </submittedName>
</protein>
<comment type="caution">
    <text evidence="5">The sequence shown here is derived from an EMBL/GenBank/DDBJ whole genome shotgun (WGS) entry which is preliminary data.</text>
</comment>
<feature type="compositionally biased region" description="Basic and acidic residues" evidence="1">
    <location>
        <begin position="376"/>
        <end position="409"/>
    </location>
</feature>
<dbReference type="Pfam" id="PF20014">
    <property type="entry name" value="GAP1-M"/>
    <property type="match status" value="1"/>
</dbReference>
<accession>A0A5C6AMG9</accession>
<evidence type="ECO:0000313" key="5">
    <source>
        <dbReference type="EMBL" id="TWU00459.1"/>
    </source>
</evidence>
<feature type="region of interest" description="Disordered" evidence="1">
    <location>
        <begin position="361"/>
        <end position="454"/>
    </location>
</feature>
<dbReference type="InterPro" id="IPR045401">
    <property type="entry name" value="GAP1-M"/>
</dbReference>
<feature type="domain" description="GTPase-associated protein 1 N-terminal" evidence="3">
    <location>
        <begin position="4"/>
        <end position="106"/>
    </location>
</feature>
<keyword evidence="6" id="KW-1185">Reference proteome</keyword>
<proteinExistence type="predicted"/>
<feature type="transmembrane region" description="Helical" evidence="2">
    <location>
        <begin position="324"/>
        <end position="350"/>
    </location>
</feature>
<gene>
    <name evidence="5" type="ORF">Pla108_14100</name>
</gene>
<dbReference type="AlphaFoldDB" id="A0A5C6AMG9"/>
<reference evidence="5 6" key="1">
    <citation type="submission" date="2019-02" db="EMBL/GenBank/DDBJ databases">
        <title>Deep-cultivation of Planctomycetes and their phenomic and genomic characterization uncovers novel biology.</title>
        <authorList>
            <person name="Wiegand S."/>
            <person name="Jogler M."/>
            <person name="Boedeker C."/>
            <person name="Pinto D."/>
            <person name="Vollmers J."/>
            <person name="Rivas-Marin E."/>
            <person name="Kohn T."/>
            <person name="Peeters S.H."/>
            <person name="Heuer A."/>
            <person name="Rast P."/>
            <person name="Oberbeckmann S."/>
            <person name="Bunk B."/>
            <person name="Jeske O."/>
            <person name="Meyerdierks A."/>
            <person name="Storesund J.E."/>
            <person name="Kallscheuer N."/>
            <person name="Luecker S."/>
            <person name="Lage O.M."/>
            <person name="Pohl T."/>
            <person name="Merkel B.J."/>
            <person name="Hornburger P."/>
            <person name="Mueller R.-W."/>
            <person name="Bruemmer F."/>
            <person name="Labrenz M."/>
            <person name="Spormann A.M."/>
            <person name="Op Den Camp H."/>
            <person name="Overmann J."/>
            <person name="Amann R."/>
            <person name="Jetten M.S.M."/>
            <person name="Mascher T."/>
            <person name="Medema M.H."/>
            <person name="Devos D.P."/>
            <person name="Kaster A.-K."/>
            <person name="Ovreas L."/>
            <person name="Rohde M."/>
            <person name="Galperin M.Y."/>
            <person name="Jogler C."/>
        </authorList>
    </citation>
    <scope>NUCLEOTIDE SEQUENCE [LARGE SCALE GENOMIC DNA]</scope>
    <source>
        <strain evidence="5 6">Pla108</strain>
    </source>
</reference>
<feature type="compositionally biased region" description="Polar residues" evidence="1">
    <location>
        <begin position="236"/>
        <end position="247"/>
    </location>
</feature>
<dbReference type="OrthoDB" id="224753at2"/>
<evidence type="ECO:0000256" key="2">
    <source>
        <dbReference type="SAM" id="Phobius"/>
    </source>
</evidence>
<dbReference type="InterPro" id="IPR045402">
    <property type="entry name" value="GAP1-N2"/>
</dbReference>
<evidence type="ECO:0000259" key="4">
    <source>
        <dbReference type="Pfam" id="PF20014"/>
    </source>
</evidence>
<dbReference type="EMBL" id="SJPR01000001">
    <property type="protein sequence ID" value="TWU00459.1"/>
    <property type="molecule type" value="Genomic_DNA"/>
</dbReference>
<sequence length="855" mass="94191">MAKNLAEQLESLSGYKHLFKAGGPQAHLNPVNYSYLRLRIGGIDHFVLSRIADCGLDYTQRSNKIAHHVVLDASELNPAGPAAIAGQAEYFARGWEGDPRTLPPSRRPTPPDVVASRCTAWEAAMGDAGWGGVLARHAIERPNEPAYVIFPSGTDLLPLFAESQRLMPPTARWTCSFSTYFAITPPGVDCLWRGIAEGTPEAERLRRTPDRLVIDLAQRGPALESSPYTEAARTGTLPQVSSPNQQRPFDEKPAATITPAARGPAEINDNPVEVPTVPAGAPRGWETGAAPPMLPMRPTPVEGHRRLEDELWEPRRRARSSLPLPVLIVAGSILLLLGVAVGAVIVGFPFGPTAEVIDSGEAKATDTKWESSITRSSEEKVAPDNGDVIDRQHSQKDKPSKPEQEDYKSDSQNTASKPLVPKAPDQTPPQPAPQRKLPQTPDRPTPPPGLFDGLRKEVSLPIFSSKVGDKGYLSSVELGDYNGEWGVRPTLLLAPLSNTELRLESIANAKRWNVAAGGGFEHIAEVDLTDGNAKIAWIEGRRKPNLKEEMALRTAFLSLDSDPPGQRFAIALQLPFPEGSALGFSDDLAAVHFAPSSKPNTPLIQIPDQQQLIYTGEVTGLPMPIGPTAFRIVAGGSWELQLDADKNIILVIETRTPKSDFHSLEIDIRLQTSVPKSQKRRKDFDRKFLDERLEARHKSVDAAIRKHEDYHYKSILQKLGRNIDQEVFRSALSRLAGGLAQGTTIAEKERYERWLRLGDWEIRQPSAPKNAPPLYENGKNARAQKQLTWEQENFPIERLEAWNVLADAIPRMEIHIRATRQLRAQDAPGFKVPPYANVFVLGNPPPFDPIPSERD</sequence>
<feature type="region of interest" description="Disordered" evidence="1">
    <location>
        <begin position="223"/>
        <end position="250"/>
    </location>
</feature>
<keyword evidence="2" id="KW-1133">Transmembrane helix</keyword>
<keyword evidence="2" id="KW-0812">Transmembrane</keyword>